<dbReference type="Gene3D" id="3.40.50.11380">
    <property type="match status" value="1"/>
</dbReference>
<accession>A0A382NK01</accession>
<organism evidence="7">
    <name type="scientific">marine metagenome</name>
    <dbReference type="NCBI Taxonomy" id="408172"/>
    <lineage>
        <taxon>unclassified sequences</taxon>
        <taxon>metagenomes</taxon>
        <taxon>ecological metagenomes</taxon>
    </lineage>
</organism>
<evidence type="ECO:0000256" key="5">
    <source>
        <dbReference type="ARBA" id="ARBA00022803"/>
    </source>
</evidence>
<gene>
    <name evidence="7" type="ORF">METZ01_LOCUS312866</name>
</gene>
<reference evidence="7" key="1">
    <citation type="submission" date="2018-05" db="EMBL/GenBank/DDBJ databases">
        <authorList>
            <person name="Lanie J.A."/>
            <person name="Ng W.-L."/>
            <person name="Kazmierczak K.M."/>
            <person name="Andrzejewski T.M."/>
            <person name="Davidsen T.M."/>
            <person name="Wayne K.J."/>
            <person name="Tettelin H."/>
            <person name="Glass J.I."/>
            <person name="Rusch D."/>
            <person name="Podicherti R."/>
            <person name="Tsui H.-C.T."/>
            <person name="Winkler M.E."/>
        </authorList>
    </citation>
    <scope>NUCLEOTIDE SEQUENCE</scope>
</reference>
<dbReference type="EMBL" id="UINC01100164">
    <property type="protein sequence ID" value="SVC60012.1"/>
    <property type="molecule type" value="Genomic_DNA"/>
</dbReference>
<evidence type="ECO:0000256" key="1">
    <source>
        <dbReference type="ARBA" id="ARBA00004922"/>
    </source>
</evidence>
<keyword evidence="2" id="KW-0328">Glycosyltransferase</keyword>
<feature type="domain" description="O-GlcNAc transferase C-terminal" evidence="6">
    <location>
        <begin position="18"/>
        <end position="74"/>
    </location>
</feature>
<dbReference type="GO" id="GO:0016757">
    <property type="term" value="F:glycosyltransferase activity"/>
    <property type="evidence" value="ECO:0007669"/>
    <property type="project" value="UniProtKB-KW"/>
</dbReference>
<evidence type="ECO:0000256" key="3">
    <source>
        <dbReference type="ARBA" id="ARBA00022679"/>
    </source>
</evidence>
<comment type="pathway">
    <text evidence="1">Protein modification; protein glycosylation.</text>
</comment>
<dbReference type="InterPro" id="IPR051939">
    <property type="entry name" value="Glycosyltr_41/O-GlcNAc_trsf"/>
</dbReference>
<proteinExistence type="predicted"/>
<dbReference type="PANTHER" id="PTHR44835">
    <property type="entry name" value="UDP-N-ACETYLGLUCOSAMINE--PEPTIDE N-ACETYLGLUCOSAMINYLTRANSFERASE SPINDLY-RELATED"/>
    <property type="match status" value="1"/>
</dbReference>
<dbReference type="InterPro" id="IPR029489">
    <property type="entry name" value="OGT/SEC/SPY_C"/>
</dbReference>
<dbReference type="AlphaFoldDB" id="A0A382NK01"/>
<feature type="domain" description="O-GlcNAc transferase C-terminal" evidence="6">
    <location>
        <begin position="112"/>
        <end position="294"/>
    </location>
</feature>
<evidence type="ECO:0000256" key="2">
    <source>
        <dbReference type="ARBA" id="ARBA00022676"/>
    </source>
</evidence>
<evidence type="ECO:0000256" key="4">
    <source>
        <dbReference type="ARBA" id="ARBA00022737"/>
    </source>
</evidence>
<name>A0A382NK01_9ZZZZ</name>
<keyword evidence="5" id="KW-0802">TPR repeat</keyword>
<evidence type="ECO:0000259" key="6">
    <source>
        <dbReference type="Pfam" id="PF13844"/>
    </source>
</evidence>
<evidence type="ECO:0000313" key="7">
    <source>
        <dbReference type="EMBL" id="SVC60012.1"/>
    </source>
</evidence>
<keyword evidence="4" id="KW-0677">Repeat</keyword>
<protein>
    <recommendedName>
        <fullName evidence="6">O-GlcNAc transferase C-terminal domain-containing protein</fullName>
    </recommendedName>
</protein>
<dbReference type="PANTHER" id="PTHR44835:SF1">
    <property type="entry name" value="PROTEIN O-GLCNAC TRANSFERASE"/>
    <property type="match status" value="1"/>
</dbReference>
<sequence length="309" mass="36066">QSFIEWHDVINLKDKELSNFIYEKKLYFLIDLAGYTSNNRLQVFKNKPVPIQISWLGYCNKTYINEIDYMIADPYVLSEKENKTGQKVIRLKKIWNSHSKLNEVEINKLPALSNKYFTFGCFNNFLKISDEVLDTWSQILNDIPNSRLMLKSSVNADKNYKSYFLKRIKINLNEERIIFLNYEKDKNKSLEQYNKIDISLDTFPYNGNTTSFESIWMGVPVLTLKGNNFISRCGYSINKNLNLEQLIAKNKKDYIEKAINLASSSNLKNLNTLRNSLRKKAMVSPLFNTSALAENFSKELIKISNRDHS</sequence>
<feature type="non-terminal residue" evidence="7">
    <location>
        <position position="1"/>
    </location>
</feature>
<dbReference type="Pfam" id="PF13844">
    <property type="entry name" value="Glyco_transf_41"/>
    <property type="match status" value="2"/>
</dbReference>
<dbReference type="Gene3D" id="3.40.50.2000">
    <property type="entry name" value="Glycogen Phosphorylase B"/>
    <property type="match status" value="1"/>
</dbReference>
<keyword evidence="3" id="KW-0808">Transferase</keyword>